<feature type="domain" description="Laminin G" evidence="14">
    <location>
        <begin position="73"/>
        <end position="246"/>
    </location>
</feature>
<dbReference type="PANTHER" id="PTHR24040:SF3">
    <property type="entry name" value="SEX HORMONE-BINDING GLOBULIN"/>
    <property type="match status" value="1"/>
</dbReference>
<evidence type="ECO:0000256" key="5">
    <source>
        <dbReference type="ARBA" id="ARBA00022729"/>
    </source>
</evidence>
<evidence type="ECO:0000256" key="2">
    <source>
        <dbReference type="ARBA" id="ARBA00011738"/>
    </source>
</evidence>
<dbReference type="InterPro" id="IPR001791">
    <property type="entry name" value="Laminin_G"/>
</dbReference>
<name>A0ABM3YYM3_PANGU</name>
<evidence type="ECO:0000313" key="16">
    <source>
        <dbReference type="RefSeq" id="XP_060541214.1"/>
    </source>
</evidence>
<comment type="function">
    <text evidence="9">Functions as an androgen transport protein, but may also be involved in receptor mediated processes. Each dimer binds one molecule of steroid. Specific for 5-alpha-dihydrotestosterone, testosterone, and 17-beta-estradiol. Regulates the plasma metabolic clearance rate of steroid hormones by controlling their plasma concentration.</text>
</comment>
<feature type="region of interest" description="Disordered" evidence="12">
    <location>
        <begin position="420"/>
        <end position="445"/>
    </location>
</feature>
<accession>A0ABM3YYM3</accession>
<dbReference type="SMART" id="SM00282">
    <property type="entry name" value="LamG"/>
    <property type="match status" value="1"/>
</dbReference>
<dbReference type="RefSeq" id="XP_060541214.1">
    <property type="nucleotide sequence ID" value="XM_060685231.1"/>
</dbReference>
<comment type="subcellular location">
    <subcellularLocation>
        <location evidence="1">Secreted</location>
    </subcellularLocation>
</comment>
<reference evidence="16" key="1">
    <citation type="submission" date="2025-08" db="UniProtKB">
        <authorList>
            <consortium name="RefSeq"/>
        </authorList>
    </citation>
    <scope>IDENTIFICATION</scope>
    <source>
        <tissue evidence="16">Blood</tissue>
    </source>
</reference>
<evidence type="ECO:0000256" key="9">
    <source>
        <dbReference type="ARBA" id="ARBA00037620"/>
    </source>
</evidence>
<evidence type="ECO:0000256" key="12">
    <source>
        <dbReference type="SAM" id="MobiDB-lite"/>
    </source>
</evidence>
<organism evidence="15 16">
    <name type="scientific">Pantherophis guttatus</name>
    <name type="common">Corn snake</name>
    <name type="synonym">Elaphe guttata</name>
    <dbReference type="NCBI Taxonomy" id="94885"/>
    <lineage>
        <taxon>Eukaryota</taxon>
        <taxon>Metazoa</taxon>
        <taxon>Chordata</taxon>
        <taxon>Craniata</taxon>
        <taxon>Vertebrata</taxon>
        <taxon>Euteleostomi</taxon>
        <taxon>Lepidosauria</taxon>
        <taxon>Squamata</taxon>
        <taxon>Bifurcata</taxon>
        <taxon>Unidentata</taxon>
        <taxon>Episquamata</taxon>
        <taxon>Toxicofera</taxon>
        <taxon>Serpentes</taxon>
        <taxon>Colubroidea</taxon>
        <taxon>Colubridae</taxon>
        <taxon>Colubrinae</taxon>
        <taxon>Pantherophis</taxon>
    </lineage>
</organism>
<proteinExistence type="predicted"/>
<dbReference type="PANTHER" id="PTHR24040">
    <property type="entry name" value="LAMININ G-LIKE DOMAIN-CONTAINING PROTEIN"/>
    <property type="match status" value="1"/>
</dbReference>
<protein>
    <recommendedName>
        <fullName evidence="10">Sex hormone-binding globulin</fullName>
    </recommendedName>
</protein>
<feature type="chain" id="PRO_5045742857" description="Sex hormone-binding globulin" evidence="13">
    <location>
        <begin position="41"/>
        <end position="445"/>
    </location>
</feature>
<dbReference type="Gene3D" id="2.60.120.200">
    <property type="match status" value="2"/>
</dbReference>
<keyword evidence="8" id="KW-0325">Glycoprotein</keyword>
<keyword evidence="7 11" id="KW-1015">Disulfide bond</keyword>
<keyword evidence="15" id="KW-1185">Reference proteome</keyword>
<feature type="signal peptide" evidence="13">
    <location>
        <begin position="1"/>
        <end position="40"/>
    </location>
</feature>
<evidence type="ECO:0000313" key="15">
    <source>
        <dbReference type="Proteomes" id="UP001652622"/>
    </source>
</evidence>
<dbReference type="SUPFAM" id="SSF49899">
    <property type="entry name" value="Concanavalin A-like lectins/glucanases"/>
    <property type="match status" value="2"/>
</dbReference>
<evidence type="ECO:0000256" key="10">
    <source>
        <dbReference type="ARBA" id="ARBA00040510"/>
    </source>
</evidence>
<comment type="subunit">
    <text evidence="2">Homodimer.</text>
</comment>
<evidence type="ECO:0000256" key="1">
    <source>
        <dbReference type="ARBA" id="ARBA00004613"/>
    </source>
</evidence>
<keyword evidence="3" id="KW-0964">Secreted</keyword>
<gene>
    <name evidence="16" type="primary">SHBG</name>
</gene>
<keyword evidence="5 13" id="KW-0732">Signal</keyword>
<dbReference type="GeneID" id="117659449"/>
<dbReference type="InterPro" id="IPR013320">
    <property type="entry name" value="ConA-like_dom_sf"/>
</dbReference>
<dbReference type="CDD" id="cd00110">
    <property type="entry name" value="LamG"/>
    <property type="match status" value="1"/>
</dbReference>
<dbReference type="InterPro" id="IPR051145">
    <property type="entry name" value="GAS-SHBG-PROS"/>
</dbReference>
<evidence type="ECO:0000256" key="6">
    <source>
        <dbReference type="ARBA" id="ARBA00023121"/>
    </source>
</evidence>
<evidence type="ECO:0000256" key="8">
    <source>
        <dbReference type="ARBA" id="ARBA00023180"/>
    </source>
</evidence>
<feature type="disulfide bond" evidence="11">
    <location>
        <begin position="219"/>
        <end position="246"/>
    </location>
</feature>
<evidence type="ECO:0000256" key="13">
    <source>
        <dbReference type="SAM" id="SignalP"/>
    </source>
</evidence>
<evidence type="ECO:0000256" key="11">
    <source>
        <dbReference type="PROSITE-ProRule" id="PRU00122"/>
    </source>
</evidence>
<evidence type="ECO:0000256" key="4">
    <source>
        <dbReference type="ARBA" id="ARBA00022665"/>
    </source>
</evidence>
<keyword evidence="6" id="KW-0446">Lipid-binding</keyword>
<evidence type="ECO:0000256" key="7">
    <source>
        <dbReference type="ARBA" id="ARBA00023157"/>
    </source>
</evidence>
<dbReference type="Pfam" id="PF00054">
    <property type="entry name" value="Laminin_G_1"/>
    <property type="match status" value="1"/>
</dbReference>
<evidence type="ECO:0000256" key="3">
    <source>
        <dbReference type="ARBA" id="ARBA00022525"/>
    </source>
</evidence>
<dbReference type="Proteomes" id="UP001652622">
    <property type="component" value="Unplaced"/>
</dbReference>
<evidence type="ECO:0000259" key="14">
    <source>
        <dbReference type="PROSITE" id="PS50025"/>
    </source>
</evidence>
<keyword evidence="4" id="KW-0754">Steroid-binding</keyword>
<dbReference type="PROSITE" id="PS50025">
    <property type="entry name" value="LAM_G_DOMAIN"/>
    <property type="match status" value="1"/>
</dbReference>
<sequence length="445" mass="48654">MEFDQILFQSRVEFLRQPNLTMFPAAVWLILLVALGPSWATGAQIQETEEGDVLKLGACFRGSAVEAGALNLGQRWGDPSPTATLFIDLRTVTSAVSSFDFRTFDSEGVIFYGDTSPTVDWFVLALRRGKPIVQIHNTLTNITVSGGRRLDDGQWHRITVKNEGHFVMLLVDGDDQLTLSHVSHPIVNRPTPEMRIGVGGMFILPNELLVPLNPALDGCIRRWDWLNTSQEWHEGASLHHRDAKVCFATVQRGSFFRGDGQAVFALSGLPSGLSPTDGSWQLSVQLRIGAAPQLSTLLAVSGLKQLPVLRLALQHKDLTAELGNQTVLQLPLPEGGCLDAPLLLRLTPSSFTLRLGDTEITKPTSRADFESLQQLWLSNRGSLVIGGESGEEKSQEAHFFQGCLSAIRVQGHELDFDEAQHRSNSISAHSCPASVEGKVDGDDGH</sequence>